<keyword evidence="3" id="KW-0067">ATP-binding</keyword>
<dbReference type="GO" id="GO:0140662">
    <property type="term" value="F:ATP-dependent protein folding chaperone"/>
    <property type="evidence" value="ECO:0007669"/>
    <property type="project" value="InterPro"/>
</dbReference>
<dbReference type="Pfam" id="PF13589">
    <property type="entry name" value="HATPase_c_3"/>
    <property type="match status" value="1"/>
</dbReference>
<dbReference type="Proteomes" id="UP000005289">
    <property type="component" value="Chromosome"/>
</dbReference>
<dbReference type="GO" id="GO:0016887">
    <property type="term" value="F:ATP hydrolysis activity"/>
    <property type="evidence" value="ECO:0007669"/>
    <property type="project" value="InterPro"/>
</dbReference>
<dbReference type="OrthoDB" id="9816482at2"/>
<evidence type="ECO:0000256" key="4">
    <source>
        <dbReference type="ARBA" id="ARBA00023186"/>
    </source>
</evidence>
<keyword evidence="6" id="KW-1185">Reference proteome</keyword>
<dbReference type="GO" id="GO:0051082">
    <property type="term" value="F:unfolded protein binding"/>
    <property type="evidence" value="ECO:0007669"/>
    <property type="project" value="InterPro"/>
</dbReference>
<dbReference type="GO" id="GO:0005524">
    <property type="term" value="F:ATP binding"/>
    <property type="evidence" value="ECO:0007669"/>
    <property type="project" value="UniProtKB-KW"/>
</dbReference>
<reference evidence="5 6" key="1">
    <citation type="submission" date="2013-12" db="EMBL/GenBank/DDBJ databases">
        <authorList>
            <consortium name="DOE Joint Genome Institute"/>
            <person name="Muyzer G."/>
            <person name="Huntemann M."/>
            <person name="Han J."/>
            <person name="Chen A."/>
            <person name="Kyrpides N."/>
            <person name="Mavromatis K."/>
            <person name="Markowitz V."/>
            <person name="Palaniappan K."/>
            <person name="Ivanova N."/>
            <person name="Schaumberg A."/>
            <person name="Pati A."/>
            <person name="Liolios K."/>
            <person name="Nordberg H.P."/>
            <person name="Cantor M.N."/>
            <person name="Hua S.X."/>
            <person name="Woyke T."/>
        </authorList>
    </citation>
    <scope>NUCLEOTIDE SEQUENCE [LARGE SCALE GENOMIC DNA]</scope>
    <source>
        <strain evidence="5 6">ARh 1</strain>
    </source>
</reference>
<evidence type="ECO:0000256" key="1">
    <source>
        <dbReference type="ARBA" id="ARBA00008239"/>
    </source>
</evidence>
<dbReference type="EMBL" id="CP007029">
    <property type="protein sequence ID" value="AHE97219.1"/>
    <property type="molecule type" value="Genomic_DNA"/>
</dbReference>
<dbReference type="SUPFAM" id="SSF55874">
    <property type="entry name" value="ATPase domain of HSP90 chaperone/DNA topoisomerase II/histidine kinase"/>
    <property type="match status" value="1"/>
</dbReference>
<dbReference type="RefSeq" id="WP_006746224.1">
    <property type="nucleotide sequence ID" value="NZ_CP007029.1"/>
</dbReference>
<protein>
    <submittedName>
        <fullName evidence="5">Molecular chaperone of HSP90 family</fullName>
    </submittedName>
</protein>
<dbReference type="InterPro" id="IPR001404">
    <property type="entry name" value="Hsp90_fam"/>
</dbReference>
<dbReference type="KEGG" id="tti:THITH_01850"/>
<proteinExistence type="inferred from homology"/>
<dbReference type="Gene3D" id="3.30.565.10">
    <property type="entry name" value="Histidine kinase-like ATPase, C-terminal domain"/>
    <property type="match status" value="1"/>
</dbReference>
<dbReference type="AlphaFoldDB" id="W0DF25"/>
<comment type="similarity">
    <text evidence="1">Belongs to the heat shock protein 90 family.</text>
</comment>
<dbReference type="PANTHER" id="PTHR11528">
    <property type="entry name" value="HEAT SHOCK PROTEIN 90 FAMILY MEMBER"/>
    <property type="match status" value="1"/>
</dbReference>
<gene>
    <name evidence="5" type="ORF">THITH_01850</name>
</gene>
<keyword evidence="4" id="KW-0143">Chaperone</keyword>
<organism evidence="5 6">
    <name type="scientific">Thioalkalivibrio paradoxus ARh 1</name>
    <dbReference type="NCBI Taxonomy" id="713585"/>
    <lineage>
        <taxon>Bacteria</taxon>
        <taxon>Pseudomonadati</taxon>
        <taxon>Pseudomonadota</taxon>
        <taxon>Gammaproteobacteria</taxon>
        <taxon>Chromatiales</taxon>
        <taxon>Ectothiorhodospiraceae</taxon>
        <taxon>Thioalkalivibrio</taxon>
    </lineage>
</organism>
<evidence type="ECO:0000313" key="5">
    <source>
        <dbReference type="EMBL" id="AHE97219.1"/>
    </source>
</evidence>
<dbReference type="STRING" id="713585.THITH_01850"/>
<evidence type="ECO:0000256" key="2">
    <source>
        <dbReference type="ARBA" id="ARBA00022741"/>
    </source>
</evidence>
<evidence type="ECO:0000313" key="6">
    <source>
        <dbReference type="Proteomes" id="UP000005289"/>
    </source>
</evidence>
<sequence length="768" mass="84882">MSEASEKIPFAVEISRMIEVLAAQIYPTPFALLRENVQNSFDALLLRRHLAPAFTPCINVIIEPRRVVVSDNGIGMSREDLRQHFWRAGSSSKNTPEARAAGVVGTFGIGAMANFGLAEELTVETESGRTAERTLCKAARSTLSVTEDCISFDTLPATGSPGTTVTAIMQPDKLIDVAEAETYIGQFVAYLPIQVEINGRNVSGQLIQESVPSLKATWTWEQNGVDLGGGFKANVELTGALSGEVRIDLQNIESGFQRLPGRMVLRQGEGSLRTFRSGFGLATASVASAYRLGGVADFLFLQPTAGREALTTESLQLLQSLLTHVDEFISLQLANRPESNANSFFVAWAARKRRYDLCGHLRVRIEPGDSVSLSEVRARSEKSPVLVYSGTDSATVKHASEDKPIILLTKVSPRRDCEISYLRHFCKIEELSDDPKVLVISPESEISIAQKALAFRVGSILSGDYFLEAQVRYGTISHGLPVLVTSQEPPIELFLDPQGTTVRLLLELYDREYSAFGHMAKDFVRNMVFPRVSDLVPSATRQGAEAFLKSIHRTREVFEYETNDLESLTSLWTDYLGGKLTFQQATERSTRVAQRSYQVLDRSAAGAVRDVVPDVINNAAATEHLDGPQHGALPPIQRLDMNTDKKLLTIEDGEPPLKGYRCFLAITSRIQEEKGDFFLQPHSTSVVWGGQKALFIFEHHSGDFGLYYDLQTQNLISDISGGGSFETCTIVMKNRIFIPVPPPIQASFLPQENERKRFEVRCDILHTD</sequence>
<accession>W0DF25</accession>
<dbReference type="InterPro" id="IPR036890">
    <property type="entry name" value="HATPase_C_sf"/>
</dbReference>
<evidence type="ECO:0000256" key="3">
    <source>
        <dbReference type="ARBA" id="ARBA00022840"/>
    </source>
</evidence>
<keyword evidence="2" id="KW-0547">Nucleotide-binding</keyword>
<dbReference type="HOGENOM" id="CLU_363667_0_0_6"/>
<name>W0DF25_9GAMM</name>